<accession>A0ABS8Y4E5</accession>
<sequence length="198" mass="22639">MILPMSSMLQEGHEGLTHRNKDNRSQDKLATYYIFTVKALNFPTVRKDFKWKDDIWIEAPSVTRRETTERKRLRDEALAKGQFNSLCTISCPDLWKPNFRVAHICAPTSTFTPLFPSLPLTPEKQTASLWDHHTNNLVDSFPAPVRYSFLKCSVSIVVSEETNLLSKLIGVANYLRSLITTKDQGKMNAMSLECLSMR</sequence>
<reference evidence="1 2" key="1">
    <citation type="journal article" date="2021" name="BMC Genomics">
        <title>Datura genome reveals duplications of psychoactive alkaloid biosynthetic genes and high mutation rate following tissue culture.</title>
        <authorList>
            <person name="Rajewski A."/>
            <person name="Carter-House D."/>
            <person name="Stajich J."/>
            <person name="Litt A."/>
        </authorList>
    </citation>
    <scope>NUCLEOTIDE SEQUENCE [LARGE SCALE GENOMIC DNA]</scope>
    <source>
        <strain evidence="1">AR-01</strain>
    </source>
</reference>
<evidence type="ECO:0000313" key="2">
    <source>
        <dbReference type="Proteomes" id="UP000823775"/>
    </source>
</evidence>
<protein>
    <submittedName>
        <fullName evidence="1">Uncharacterized protein</fullName>
    </submittedName>
</protein>
<keyword evidence="2" id="KW-1185">Reference proteome</keyword>
<gene>
    <name evidence="1" type="ORF">HAX54_013030</name>
</gene>
<comment type="caution">
    <text evidence="1">The sequence shown here is derived from an EMBL/GenBank/DDBJ whole genome shotgun (WGS) entry which is preliminary data.</text>
</comment>
<evidence type="ECO:0000313" key="1">
    <source>
        <dbReference type="EMBL" id="MCE5165904.1"/>
    </source>
</evidence>
<dbReference type="EMBL" id="JACEIK010017744">
    <property type="protein sequence ID" value="MCE5165904.1"/>
    <property type="molecule type" value="Genomic_DNA"/>
</dbReference>
<dbReference type="Proteomes" id="UP000823775">
    <property type="component" value="Unassembled WGS sequence"/>
</dbReference>
<name>A0ABS8Y4E5_DATST</name>
<proteinExistence type="predicted"/>
<organism evidence="1 2">
    <name type="scientific">Datura stramonium</name>
    <name type="common">Jimsonweed</name>
    <name type="synonym">Common thornapple</name>
    <dbReference type="NCBI Taxonomy" id="4076"/>
    <lineage>
        <taxon>Eukaryota</taxon>
        <taxon>Viridiplantae</taxon>
        <taxon>Streptophyta</taxon>
        <taxon>Embryophyta</taxon>
        <taxon>Tracheophyta</taxon>
        <taxon>Spermatophyta</taxon>
        <taxon>Magnoliopsida</taxon>
        <taxon>eudicotyledons</taxon>
        <taxon>Gunneridae</taxon>
        <taxon>Pentapetalae</taxon>
        <taxon>asterids</taxon>
        <taxon>lamiids</taxon>
        <taxon>Solanales</taxon>
        <taxon>Solanaceae</taxon>
        <taxon>Solanoideae</taxon>
        <taxon>Datureae</taxon>
        <taxon>Datura</taxon>
    </lineage>
</organism>